<evidence type="ECO:0008006" key="4">
    <source>
        <dbReference type="Google" id="ProtNLM"/>
    </source>
</evidence>
<reference evidence="2 3" key="1">
    <citation type="submission" date="2020-04" db="EMBL/GenBank/DDBJ databases">
        <title>Advantages and limits of metagenomic assembly and binning of a giant virus.</title>
        <authorList>
            <person name="Schulz F."/>
            <person name="Andreani J."/>
            <person name="Francis R."/>
            <person name="Boudjemaa H."/>
            <person name="Bou Khalil J.Y."/>
            <person name="Lee J."/>
            <person name="La Scola B."/>
            <person name="Woyke T."/>
        </authorList>
    </citation>
    <scope>NUCLEOTIDE SEQUENCE [LARGE SCALE GENOMIC DNA]</scope>
    <source>
        <strain evidence="2 3">FV1/VV64</strain>
    </source>
</reference>
<evidence type="ECO:0000313" key="2">
    <source>
        <dbReference type="EMBL" id="QKF94865.1"/>
    </source>
</evidence>
<organism evidence="2 3">
    <name type="scientific">Fadolivirus FV1/VV64</name>
    <dbReference type="NCBI Taxonomy" id="3070911"/>
    <lineage>
        <taxon>Viruses</taxon>
        <taxon>Varidnaviria</taxon>
        <taxon>Bamfordvirae</taxon>
        <taxon>Nucleocytoviricota</taxon>
        <taxon>Megaviricetes</taxon>
        <taxon>Imitervirales</taxon>
        <taxon>Mimiviridae</taxon>
        <taxon>Klosneuvirinae</taxon>
        <taxon>Fadolivirus</taxon>
        <taxon>Fadolivirus algeromassiliense</taxon>
    </lineage>
</organism>
<accession>A0A7D3QVA3</accession>
<protein>
    <recommendedName>
        <fullName evidence="4">Transmembrane protein</fullName>
    </recommendedName>
</protein>
<feature type="transmembrane region" description="Helical" evidence="1">
    <location>
        <begin position="70"/>
        <end position="95"/>
    </location>
</feature>
<keyword evidence="1" id="KW-0812">Transmembrane</keyword>
<gene>
    <name evidence="2" type="ORF">Fadolivirus_1_1407</name>
</gene>
<name>A0A7D3QVA3_9VIRU</name>
<dbReference type="Proteomes" id="UP001162001">
    <property type="component" value="Segment"/>
</dbReference>
<dbReference type="EMBL" id="MT418680">
    <property type="protein sequence ID" value="QKF94865.1"/>
    <property type="molecule type" value="Genomic_DNA"/>
</dbReference>
<proteinExistence type="predicted"/>
<keyword evidence="3" id="KW-1185">Reference proteome</keyword>
<feature type="transmembrane region" description="Helical" evidence="1">
    <location>
        <begin position="20"/>
        <end position="48"/>
    </location>
</feature>
<sequence length="119" mass="13489">MSVYYECKSYMKEHPYLKGLLIIILFFITTSICFWFSVGIGLLVSLIFESPIVLDNSLEWNCSTDTRDNLYGGCFPLGMGTILILAFVLWGLIAISNSVSKYCKRRSGYDVSREALLYA</sequence>
<evidence type="ECO:0000313" key="3">
    <source>
        <dbReference type="Proteomes" id="UP001162001"/>
    </source>
</evidence>
<keyword evidence="1" id="KW-0472">Membrane</keyword>
<keyword evidence="1" id="KW-1133">Transmembrane helix</keyword>
<evidence type="ECO:0000256" key="1">
    <source>
        <dbReference type="SAM" id="Phobius"/>
    </source>
</evidence>